<gene>
    <name evidence="1" type="ORF">BDA96_01G186000</name>
</gene>
<dbReference type="Proteomes" id="UP000807115">
    <property type="component" value="Chromosome 1"/>
</dbReference>
<reference evidence="1" key="1">
    <citation type="journal article" date="2019" name="BMC Genomics">
        <title>A new reference genome for Sorghum bicolor reveals high levels of sequence similarity between sweet and grain genotypes: implications for the genetics of sugar metabolism.</title>
        <authorList>
            <person name="Cooper E.A."/>
            <person name="Brenton Z.W."/>
            <person name="Flinn B.S."/>
            <person name="Jenkins J."/>
            <person name="Shu S."/>
            <person name="Flowers D."/>
            <person name="Luo F."/>
            <person name="Wang Y."/>
            <person name="Xia P."/>
            <person name="Barry K."/>
            <person name="Daum C."/>
            <person name="Lipzen A."/>
            <person name="Yoshinaga Y."/>
            <person name="Schmutz J."/>
            <person name="Saski C."/>
            <person name="Vermerris W."/>
            <person name="Kresovich S."/>
        </authorList>
    </citation>
    <scope>NUCLEOTIDE SEQUENCE</scope>
</reference>
<evidence type="ECO:0000313" key="1">
    <source>
        <dbReference type="EMBL" id="KAG0548661.1"/>
    </source>
</evidence>
<organism evidence="1 2">
    <name type="scientific">Sorghum bicolor</name>
    <name type="common">Sorghum</name>
    <name type="synonym">Sorghum vulgare</name>
    <dbReference type="NCBI Taxonomy" id="4558"/>
    <lineage>
        <taxon>Eukaryota</taxon>
        <taxon>Viridiplantae</taxon>
        <taxon>Streptophyta</taxon>
        <taxon>Embryophyta</taxon>
        <taxon>Tracheophyta</taxon>
        <taxon>Spermatophyta</taxon>
        <taxon>Magnoliopsida</taxon>
        <taxon>Liliopsida</taxon>
        <taxon>Poales</taxon>
        <taxon>Poaceae</taxon>
        <taxon>PACMAD clade</taxon>
        <taxon>Panicoideae</taxon>
        <taxon>Andropogonodae</taxon>
        <taxon>Andropogoneae</taxon>
        <taxon>Sorghinae</taxon>
        <taxon>Sorghum</taxon>
    </lineage>
</organism>
<dbReference type="EMBL" id="CM027680">
    <property type="protein sequence ID" value="KAG0548661.1"/>
    <property type="molecule type" value="Genomic_DNA"/>
</dbReference>
<protein>
    <submittedName>
        <fullName evidence="1">Uncharacterized protein</fullName>
    </submittedName>
</protein>
<proteinExistence type="predicted"/>
<name>A0A921RZL6_SORBI</name>
<accession>A0A921RZL6</accession>
<reference evidence="1" key="2">
    <citation type="submission" date="2020-10" db="EMBL/GenBank/DDBJ databases">
        <authorList>
            <person name="Cooper E.A."/>
            <person name="Brenton Z.W."/>
            <person name="Flinn B.S."/>
            <person name="Jenkins J."/>
            <person name="Shu S."/>
            <person name="Flowers D."/>
            <person name="Luo F."/>
            <person name="Wang Y."/>
            <person name="Xia P."/>
            <person name="Barry K."/>
            <person name="Daum C."/>
            <person name="Lipzen A."/>
            <person name="Yoshinaga Y."/>
            <person name="Schmutz J."/>
            <person name="Saski C."/>
            <person name="Vermerris W."/>
            <person name="Kresovich S."/>
        </authorList>
    </citation>
    <scope>NUCLEOTIDE SEQUENCE</scope>
</reference>
<evidence type="ECO:0000313" key="2">
    <source>
        <dbReference type="Proteomes" id="UP000807115"/>
    </source>
</evidence>
<comment type="caution">
    <text evidence="1">The sequence shown here is derived from an EMBL/GenBank/DDBJ whole genome shotgun (WGS) entry which is preliminary data.</text>
</comment>
<sequence length="198" mass="21588">MTNTRSSERTRKWSTAYSSILGWSYPMATRPTGEQLASGRRGGEQIWVAATSYRLQQGVAATSYRPPLTRSVPSLLLDGSGVSQPATTEPSQIWRGSLTASRQQCVGTMVSMDGNYSLATTQQWPSHGEDRGWKCPAESFQCFPFQLQILVATTGSGITSLRLHEPRNPQELEQSRFAAVPPHGCGITLLTKPNANTA</sequence>
<dbReference type="AlphaFoldDB" id="A0A921RZL6"/>